<sequence length="450" mass="48519">MNVRDLCLETWEALKANKGRSILTILGIVIGITAVISMTSLIGGIQNTLSSSLGLERSKLIYVTMYQDKDSWSEADITKIKSDIPTYRDFMGVAMASDTISVSTGAVNAQVTGISKGYLSAQGIEIIAGSSFANSQYAEGSDVIMLDKTSVKELFELNSEGVIHSKISASATKQEVQEADSKPKGNSSTPSLSAQEEKSLCEQAIGKTIRLKGRPYTIVGIAESANMPSLGFAGKTVQLFTPLKTLQMRMSHSMSCTELLGVVDDKNKVEETEKRTKEWISSRFNYKSDKDAPNKMPNFAVQSVEGVTKGFNSFMSGFQMMVGCIAGISLLVGGIGIMNMMLTNVSERIREIGLRKALGAKRHDITKQFLLESVCLCVTGGIIGMLLGFLCAQGLAVLVSMFMQMHVNAAIDAKSVGLAVGICVCIGIIFGFYPARRAAMLDPVESLHYQ</sequence>
<evidence type="ECO:0000256" key="3">
    <source>
        <dbReference type="ARBA" id="ARBA00022692"/>
    </source>
</evidence>
<dbReference type="eggNOG" id="COG0577">
    <property type="taxonomic scope" value="Bacteria"/>
</dbReference>
<evidence type="ECO:0000256" key="6">
    <source>
        <dbReference type="ARBA" id="ARBA00038076"/>
    </source>
</evidence>
<dbReference type="Pfam" id="PF02687">
    <property type="entry name" value="FtsX"/>
    <property type="match status" value="1"/>
</dbReference>
<dbReference type="EMBL" id="ACGK02000001">
    <property type="protein sequence ID" value="EGF23637.1"/>
    <property type="molecule type" value="Genomic_DNA"/>
</dbReference>
<feature type="domain" description="MacB-like periplasmic core" evidence="10">
    <location>
        <begin position="21"/>
        <end position="157"/>
    </location>
</feature>
<keyword evidence="2" id="KW-1003">Cell membrane</keyword>
<evidence type="ECO:0000256" key="2">
    <source>
        <dbReference type="ARBA" id="ARBA00022475"/>
    </source>
</evidence>
<evidence type="ECO:0000259" key="10">
    <source>
        <dbReference type="Pfam" id="PF12704"/>
    </source>
</evidence>
<evidence type="ECO:0000256" key="5">
    <source>
        <dbReference type="ARBA" id="ARBA00023136"/>
    </source>
</evidence>
<dbReference type="OrthoDB" id="9780560at2"/>
<protein>
    <submittedName>
        <fullName evidence="11">Efflux ABC transporter, permease protein</fullName>
    </submittedName>
</protein>
<proteinExistence type="inferred from homology"/>
<evidence type="ECO:0000313" key="12">
    <source>
        <dbReference type="Proteomes" id="UP000005947"/>
    </source>
</evidence>
<dbReference type="PANTHER" id="PTHR30572:SF4">
    <property type="entry name" value="ABC TRANSPORTER PERMEASE YTRF"/>
    <property type="match status" value="1"/>
</dbReference>
<dbReference type="AlphaFoldDB" id="F1T4J3"/>
<dbReference type="InterPro" id="IPR025857">
    <property type="entry name" value="MacB_PCD"/>
</dbReference>
<dbReference type="InterPro" id="IPR003838">
    <property type="entry name" value="ABC3_permease_C"/>
</dbReference>
<evidence type="ECO:0000313" key="11">
    <source>
        <dbReference type="EMBL" id="EGF23637.1"/>
    </source>
</evidence>
<dbReference type="RefSeq" id="WP_006302765.1">
    <property type="nucleotide sequence ID" value="NZ_ACGK02000001.1"/>
</dbReference>
<organism evidence="11 12">
    <name type="scientific">Fannyhessea vaginae DSM 15829</name>
    <dbReference type="NCBI Taxonomy" id="525256"/>
    <lineage>
        <taxon>Bacteria</taxon>
        <taxon>Bacillati</taxon>
        <taxon>Actinomycetota</taxon>
        <taxon>Coriobacteriia</taxon>
        <taxon>Coriobacteriales</taxon>
        <taxon>Atopobiaceae</taxon>
        <taxon>Fannyhessea</taxon>
    </lineage>
</organism>
<evidence type="ECO:0000259" key="9">
    <source>
        <dbReference type="Pfam" id="PF02687"/>
    </source>
</evidence>
<feature type="compositionally biased region" description="Polar residues" evidence="7">
    <location>
        <begin position="184"/>
        <end position="194"/>
    </location>
</feature>
<dbReference type="InterPro" id="IPR050250">
    <property type="entry name" value="Macrolide_Exporter_MacB"/>
</dbReference>
<keyword evidence="5 8" id="KW-0472">Membrane</keyword>
<gene>
    <name evidence="11" type="ORF">HMPREF0091_10584</name>
</gene>
<feature type="domain" description="ABC3 transporter permease C-terminal" evidence="9">
    <location>
        <begin position="324"/>
        <end position="440"/>
    </location>
</feature>
<feature type="domain" description="MacB-like periplasmic core" evidence="10">
    <location>
        <begin position="202"/>
        <end position="277"/>
    </location>
</feature>
<feature type="region of interest" description="Disordered" evidence="7">
    <location>
        <begin position="173"/>
        <end position="197"/>
    </location>
</feature>
<accession>F1T4J3</accession>
<dbReference type="PANTHER" id="PTHR30572">
    <property type="entry name" value="MEMBRANE COMPONENT OF TRANSPORTER-RELATED"/>
    <property type="match status" value="1"/>
</dbReference>
<keyword evidence="12" id="KW-1185">Reference proteome</keyword>
<evidence type="ECO:0000256" key="4">
    <source>
        <dbReference type="ARBA" id="ARBA00022989"/>
    </source>
</evidence>
<comment type="subcellular location">
    <subcellularLocation>
        <location evidence="1">Cell membrane</location>
        <topology evidence="1">Multi-pass membrane protein</topology>
    </subcellularLocation>
</comment>
<dbReference type="GO" id="GO:0005886">
    <property type="term" value="C:plasma membrane"/>
    <property type="evidence" value="ECO:0007669"/>
    <property type="project" value="UniProtKB-SubCell"/>
</dbReference>
<feature type="transmembrane region" description="Helical" evidence="8">
    <location>
        <begin position="318"/>
        <end position="342"/>
    </location>
</feature>
<evidence type="ECO:0000256" key="8">
    <source>
        <dbReference type="SAM" id="Phobius"/>
    </source>
</evidence>
<comment type="caution">
    <text evidence="11">The sequence shown here is derived from an EMBL/GenBank/DDBJ whole genome shotgun (WGS) entry which is preliminary data.</text>
</comment>
<dbReference type="Proteomes" id="UP000005947">
    <property type="component" value="Unassembled WGS sequence"/>
</dbReference>
<dbReference type="GO" id="GO:0022857">
    <property type="term" value="F:transmembrane transporter activity"/>
    <property type="evidence" value="ECO:0007669"/>
    <property type="project" value="TreeGrafter"/>
</dbReference>
<feature type="transmembrane region" description="Helical" evidence="8">
    <location>
        <begin position="21"/>
        <end position="45"/>
    </location>
</feature>
<name>F1T4J3_9ACTN</name>
<evidence type="ECO:0000256" key="1">
    <source>
        <dbReference type="ARBA" id="ARBA00004651"/>
    </source>
</evidence>
<reference evidence="11 12" key="1">
    <citation type="submission" date="2011-02" db="EMBL/GenBank/DDBJ databases">
        <authorList>
            <person name="Muzny D."/>
            <person name="Qin X."/>
            <person name="Buhay C."/>
            <person name="Dugan-Rocha S."/>
            <person name="Ding Y."/>
            <person name="Chen G."/>
            <person name="Hawes A."/>
            <person name="Holder M."/>
            <person name="Jhangiani S."/>
            <person name="Johnson A."/>
            <person name="Khan Z."/>
            <person name="Li Z."/>
            <person name="Liu W."/>
            <person name="Liu X."/>
            <person name="Perez L."/>
            <person name="Shen H."/>
            <person name="Wang Q."/>
            <person name="Watt J."/>
            <person name="Xi L."/>
            <person name="Xin Y."/>
            <person name="Zhou J."/>
            <person name="Deng J."/>
            <person name="Jiang H."/>
            <person name="Liu Y."/>
            <person name="Qu J."/>
            <person name="Song X.-Z."/>
            <person name="Zhang L."/>
            <person name="Villasana D."/>
            <person name="Johnson A."/>
            <person name="Liu J."/>
            <person name="Liyanage D."/>
            <person name="Lorensuhewa L."/>
            <person name="Robinson T."/>
            <person name="Song A."/>
            <person name="Song B.-B."/>
            <person name="Dinh H."/>
            <person name="Thornton R."/>
            <person name="Coyle M."/>
            <person name="Francisco L."/>
            <person name="Jackson L."/>
            <person name="Javaid M."/>
            <person name="Korchina V."/>
            <person name="Kovar C."/>
            <person name="Mata R."/>
            <person name="Mathew T."/>
            <person name="Ngo R."/>
            <person name="Nguyen L."/>
            <person name="Nguyen N."/>
            <person name="Okwuonu G."/>
            <person name="Ongeri F."/>
            <person name="Pham C."/>
            <person name="Simmons D."/>
            <person name="Wilczek-Boney K."/>
            <person name="Hale W."/>
            <person name="Jakkamsetti A."/>
            <person name="Pham P."/>
            <person name="Ruth R."/>
            <person name="San Lucas F."/>
            <person name="Warren J."/>
            <person name="Zhang J."/>
            <person name="Zhao Z."/>
            <person name="Zhou C."/>
            <person name="Zhu D."/>
            <person name="Lee S."/>
            <person name="Bess C."/>
            <person name="Blankenburg K."/>
            <person name="Forbes L."/>
            <person name="Fu Q."/>
            <person name="Gubbala S."/>
            <person name="Hirani K."/>
            <person name="Jayaseelan J.C."/>
            <person name="Lara F."/>
            <person name="Munidasa M."/>
            <person name="Palculict T."/>
            <person name="Patil S."/>
            <person name="Pu L.-L."/>
            <person name="Saada N."/>
            <person name="Tang L."/>
            <person name="Weissenberger G."/>
            <person name="Zhu Y."/>
            <person name="Hemphill L."/>
            <person name="Shang Y."/>
            <person name="Youmans B."/>
            <person name="Ayvaz T."/>
            <person name="Ross M."/>
            <person name="Santibanez J."/>
            <person name="Aqrawi P."/>
            <person name="Gross S."/>
            <person name="Joshi V."/>
            <person name="Fowler G."/>
            <person name="Nazareth L."/>
            <person name="Reid J."/>
            <person name="Worley K."/>
            <person name="Petrosino J."/>
            <person name="Highlander S."/>
            <person name="Gibbs R."/>
        </authorList>
    </citation>
    <scope>NUCLEOTIDE SEQUENCE [LARGE SCALE GENOMIC DNA]</scope>
    <source>
        <strain evidence="11 12">DSM 15829</strain>
    </source>
</reference>
<comment type="similarity">
    <text evidence="6">Belongs to the ABC-4 integral membrane protein family.</text>
</comment>
<dbReference type="GeneID" id="93210189"/>
<dbReference type="Pfam" id="PF12704">
    <property type="entry name" value="MacB_PCD"/>
    <property type="match status" value="2"/>
</dbReference>
<feature type="transmembrane region" description="Helical" evidence="8">
    <location>
        <begin position="370"/>
        <end position="403"/>
    </location>
</feature>
<feature type="transmembrane region" description="Helical" evidence="8">
    <location>
        <begin position="415"/>
        <end position="433"/>
    </location>
</feature>
<evidence type="ECO:0000256" key="7">
    <source>
        <dbReference type="SAM" id="MobiDB-lite"/>
    </source>
</evidence>
<keyword evidence="4 8" id="KW-1133">Transmembrane helix</keyword>
<keyword evidence="3 8" id="KW-0812">Transmembrane</keyword>